<dbReference type="PANTHER" id="PTHR11766:SF1">
    <property type="entry name" value="TYROSINE--TRNA LIGASE"/>
    <property type="match status" value="1"/>
</dbReference>
<name>A0A2H0LX69_9BACT</name>
<dbReference type="FunFam" id="3.40.50.620:FF:000061">
    <property type="entry name" value="Tyrosine--tRNA ligase"/>
    <property type="match status" value="1"/>
</dbReference>
<evidence type="ECO:0000256" key="1">
    <source>
        <dbReference type="ARBA" id="ARBA00011738"/>
    </source>
</evidence>
<evidence type="ECO:0000313" key="13">
    <source>
        <dbReference type="Proteomes" id="UP000229641"/>
    </source>
</evidence>
<dbReference type="EMBL" id="PCWA01000075">
    <property type="protein sequence ID" value="PIQ88998.1"/>
    <property type="molecule type" value="Genomic_DNA"/>
</dbReference>
<dbReference type="InterPro" id="IPR024108">
    <property type="entry name" value="Tyr-tRNA-ligase_bac_2"/>
</dbReference>
<dbReference type="PRINTS" id="PR01040">
    <property type="entry name" value="TRNASYNTHTYR"/>
</dbReference>
<evidence type="ECO:0000256" key="2">
    <source>
        <dbReference type="ARBA" id="ARBA00022490"/>
    </source>
</evidence>
<dbReference type="Proteomes" id="UP000229641">
    <property type="component" value="Unassembled WGS sequence"/>
</dbReference>
<dbReference type="NCBIfam" id="TIGR00234">
    <property type="entry name" value="tyrS"/>
    <property type="match status" value="1"/>
</dbReference>
<dbReference type="Gene3D" id="1.10.240.10">
    <property type="entry name" value="Tyrosyl-Transfer RNA Synthetase"/>
    <property type="match status" value="1"/>
</dbReference>
<dbReference type="EC" id="6.1.1.1" evidence="10"/>
<dbReference type="InterPro" id="IPR024088">
    <property type="entry name" value="Tyr-tRNA-ligase_bac-type"/>
</dbReference>
<comment type="catalytic activity">
    <reaction evidence="9 10">
        <text>tRNA(Tyr) + L-tyrosine + ATP = L-tyrosyl-tRNA(Tyr) + AMP + diphosphate + H(+)</text>
        <dbReference type="Rhea" id="RHEA:10220"/>
        <dbReference type="Rhea" id="RHEA-COMP:9706"/>
        <dbReference type="Rhea" id="RHEA-COMP:9707"/>
        <dbReference type="ChEBI" id="CHEBI:15378"/>
        <dbReference type="ChEBI" id="CHEBI:30616"/>
        <dbReference type="ChEBI" id="CHEBI:33019"/>
        <dbReference type="ChEBI" id="CHEBI:58315"/>
        <dbReference type="ChEBI" id="CHEBI:78442"/>
        <dbReference type="ChEBI" id="CHEBI:78536"/>
        <dbReference type="ChEBI" id="CHEBI:456215"/>
        <dbReference type="EC" id="6.1.1.1"/>
    </reaction>
</comment>
<protein>
    <recommendedName>
        <fullName evidence="10">Tyrosine--tRNA ligase</fullName>
        <ecNumber evidence="10">6.1.1.1</ecNumber>
    </recommendedName>
    <alternativeName>
        <fullName evidence="10">Tyrosyl-tRNA synthetase</fullName>
        <shortName evidence="10">TyrRS</shortName>
    </alternativeName>
</protein>
<evidence type="ECO:0000256" key="4">
    <source>
        <dbReference type="ARBA" id="ARBA00022741"/>
    </source>
</evidence>
<dbReference type="InterPro" id="IPR002307">
    <property type="entry name" value="Tyr-tRNA-ligase"/>
</dbReference>
<dbReference type="Pfam" id="PF00579">
    <property type="entry name" value="tRNA-synt_1b"/>
    <property type="match status" value="1"/>
</dbReference>
<keyword evidence="8 10" id="KW-0030">Aminoacyl-tRNA synthetase</keyword>
<comment type="subcellular location">
    <subcellularLocation>
        <location evidence="10">Cytoplasm</location>
    </subcellularLocation>
</comment>
<gene>
    <name evidence="10" type="primary">tyrS</name>
    <name evidence="12" type="ORF">COV72_04985</name>
</gene>
<dbReference type="CDD" id="cd00805">
    <property type="entry name" value="TyrRS_core"/>
    <property type="match status" value="1"/>
</dbReference>
<dbReference type="HAMAP" id="MF_02007">
    <property type="entry name" value="Tyr_tRNA_synth_type2"/>
    <property type="match status" value="1"/>
</dbReference>
<organism evidence="12 13">
    <name type="scientific">Candidatus Ghiorseimicrobium undicola</name>
    <dbReference type="NCBI Taxonomy" id="1974746"/>
    <lineage>
        <taxon>Bacteria</taxon>
        <taxon>Pseudomonadati</taxon>
        <taxon>Candidatus Omnitrophota</taxon>
        <taxon>Candidatus Ghiorseimicrobium</taxon>
    </lineage>
</organism>
<dbReference type="InterPro" id="IPR014729">
    <property type="entry name" value="Rossmann-like_a/b/a_fold"/>
</dbReference>
<evidence type="ECO:0000256" key="3">
    <source>
        <dbReference type="ARBA" id="ARBA00022598"/>
    </source>
</evidence>
<feature type="binding site" evidence="10">
    <location>
        <position position="228"/>
    </location>
    <ligand>
        <name>ATP</name>
        <dbReference type="ChEBI" id="CHEBI:30616"/>
    </ligand>
</feature>
<feature type="short sequence motif" description="'KMSKS' region" evidence="10">
    <location>
        <begin position="225"/>
        <end position="229"/>
    </location>
</feature>
<evidence type="ECO:0000256" key="10">
    <source>
        <dbReference type="HAMAP-Rule" id="MF_02007"/>
    </source>
</evidence>
<comment type="caution">
    <text evidence="12">The sequence shown here is derived from an EMBL/GenBank/DDBJ whole genome shotgun (WGS) entry which is preliminary data.</text>
</comment>
<dbReference type="PROSITE" id="PS50889">
    <property type="entry name" value="S4"/>
    <property type="match status" value="1"/>
</dbReference>
<comment type="function">
    <text evidence="10">Catalyzes the attachment of tyrosine to tRNA(Tyr) in a two-step reaction: tyrosine is first activated by ATP to form Tyr-AMP and then transferred to the acceptor end of tRNA(Tyr).</text>
</comment>
<keyword evidence="5 10" id="KW-0067">ATP-binding</keyword>
<dbReference type="PROSITE" id="PS00178">
    <property type="entry name" value="AA_TRNA_LIGASE_I"/>
    <property type="match status" value="1"/>
</dbReference>
<evidence type="ECO:0000256" key="7">
    <source>
        <dbReference type="ARBA" id="ARBA00022917"/>
    </source>
</evidence>
<dbReference type="GO" id="GO:0006437">
    <property type="term" value="P:tyrosyl-tRNA aminoacylation"/>
    <property type="evidence" value="ECO:0007669"/>
    <property type="project" value="UniProtKB-UniRule"/>
</dbReference>
<dbReference type="GO" id="GO:0005829">
    <property type="term" value="C:cytosol"/>
    <property type="evidence" value="ECO:0007669"/>
    <property type="project" value="TreeGrafter"/>
</dbReference>
<dbReference type="GO" id="GO:0005524">
    <property type="term" value="F:ATP binding"/>
    <property type="evidence" value="ECO:0007669"/>
    <property type="project" value="UniProtKB-UniRule"/>
</dbReference>
<comment type="similarity">
    <text evidence="10">Belongs to the class-I aminoacyl-tRNA synthetase family. TyrS type 2 subfamily.</text>
</comment>
<comment type="subunit">
    <text evidence="1 10">Homodimer.</text>
</comment>
<dbReference type="Gene3D" id="3.40.50.620">
    <property type="entry name" value="HUPs"/>
    <property type="match status" value="1"/>
</dbReference>
<dbReference type="InterPro" id="IPR002305">
    <property type="entry name" value="aa-tRNA-synth_Ic"/>
</dbReference>
<sequence>MDIQSQLDLIKRGVSEIISEEELLKKLKQARPLIIKAGFDPTAPDIHLGHTVLLRKLRHFQDLGHKVFFLIGDFTAMIGDPSGQSKTRPTLTREEIDKNARTYKEQIFKLLDKKKTEIVFNSSWFNKMEPAQILGLAKYSTVAQVLARADFSKRYQENKDISLLEFFYPLLQAYDSVYLKADVELGGTDQKFNLLFGRQLQQDFGQEQQAVIMTPLLEGLDGVNKMSKSLNNYVGINDEPSDMFGKIMSVSDELMIKYYELLTDEDLGNVKSSHPMEAKKRLAGLIVGQYCGNKKSEEARMEFEKIFQKGDFKEVEVSMGVVGADEIAFIELLDNTEINLKGLLNLKGKNDFRRLVAQGAVKVNSEKINDVNFLIKVDGSEYKIQAGPKRFAKICLRKAKEA</sequence>
<accession>A0A2H0LX69</accession>
<dbReference type="SUPFAM" id="SSF55174">
    <property type="entry name" value="Alpha-L RNA-binding motif"/>
    <property type="match status" value="1"/>
</dbReference>
<keyword evidence="7 10" id="KW-0648">Protein biosynthesis</keyword>
<feature type="short sequence motif" description="'HIGH' region" evidence="10">
    <location>
        <begin position="41"/>
        <end position="50"/>
    </location>
</feature>
<evidence type="ECO:0000256" key="5">
    <source>
        <dbReference type="ARBA" id="ARBA00022840"/>
    </source>
</evidence>
<keyword evidence="6 11" id="KW-0694">RNA-binding</keyword>
<dbReference type="AlphaFoldDB" id="A0A2H0LX69"/>
<dbReference type="PANTHER" id="PTHR11766">
    <property type="entry name" value="TYROSYL-TRNA SYNTHETASE"/>
    <property type="match status" value="1"/>
</dbReference>
<keyword evidence="4 10" id="KW-0547">Nucleotide-binding</keyword>
<proteinExistence type="inferred from homology"/>
<keyword evidence="2 10" id="KW-0963">Cytoplasm</keyword>
<dbReference type="GO" id="GO:0003723">
    <property type="term" value="F:RNA binding"/>
    <property type="evidence" value="ECO:0007669"/>
    <property type="project" value="UniProtKB-KW"/>
</dbReference>
<dbReference type="InterPro" id="IPR001412">
    <property type="entry name" value="aa-tRNA-synth_I_CS"/>
</dbReference>
<evidence type="ECO:0000313" key="12">
    <source>
        <dbReference type="EMBL" id="PIQ88998.1"/>
    </source>
</evidence>
<evidence type="ECO:0000256" key="6">
    <source>
        <dbReference type="ARBA" id="ARBA00022884"/>
    </source>
</evidence>
<dbReference type="SUPFAM" id="SSF52374">
    <property type="entry name" value="Nucleotidylyl transferase"/>
    <property type="match status" value="1"/>
</dbReference>
<evidence type="ECO:0000256" key="11">
    <source>
        <dbReference type="PROSITE-ProRule" id="PRU00182"/>
    </source>
</evidence>
<evidence type="ECO:0000256" key="8">
    <source>
        <dbReference type="ARBA" id="ARBA00023146"/>
    </source>
</evidence>
<evidence type="ECO:0000256" key="9">
    <source>
        <dbReference type="ARBA" id="ARBA00048248"/>
    </source>
</evidence>
<dbReference type="GO" id="GO:0004831">
    <property type="term" value="F:tyrosine-tRNA ligase activity"/>
    <property type="evidence" value="ECO:0007669"/>
    <property type="project" value="UniProtKB-UniRule"/>
</dbReference>
<keyword evidence="3 10" id="KW-0436">Ligase</keyword>
<reference evidence="12 13" key="1">
    <citation type="submission" date="2017-09" db="EMBL/GenBank/DDBJ databases">
        <title>Depth-based differentiation of microbial function through sediment-hosted aquifers and enrichment of novel symbionts in the deep terrestrial subsurface.</title>
        <authorList>
            <person name="Probst A.J."/>
            <person name="Ladd B."/>
            <person name="Jarett J.K."/>
            <person name="Geller-Mcgrath D.E."/>
            <person name="Sieber C.M."/>
            <person name="Emerson J.B."/>
            <person name="Anantharaman K."/>
            <person name="Thomas B.C."/>
            <person name="Malmstrom R."/>
            <person name="Stieglmeier M."/>
            <person name="Klingl A."/>
            <person name="Woyke T."/>
            <person name="Ryan C.M."/>
            <person name="Banfield J.F."/>
        </authorList>
    </citation>
    <scope>NUCLEOTIDE SEQUENCE [LARGE SCALE GENOMIC DNA]</scope>
    <source>
        <strain evidence="12">CG11_big_fil_rev_8_21_14_0_20_42_13</strain>
    </source>
</reference>